<evidence type="ECO:0000256" key="4">
    <source>
        <dbReference type="ARBA" id="ARBA00023163"/>
    </source>
</evidence>
<dbReference type="GO" id="GO:0005829">
    <property type="term" value="C:cytosol"/>
    <property type="evidence" value="ECO:0007669"/>
    <property type="project" value="TreeGrafter"/>
</dbReference>
<evidence type="ECO:0000256" key="2">
    <source>
        <dbReference type="ARBA" id="ARBA00023125"/>
    </source>
</evidence>
<sequence length="162" mass="18143">MSNAPLTLDRIDIKILDLLQNDGRISNIKLAEAVNLSATAALARVQKLTQEGYILGFEAKLNPELLNANFVVFVEVLLDKTTPNALDDFSDAVKDYPEIVACHMISGGFDFLIKIRCQNMDDYRRISGQILWRLPGLKETRSYPVMEVIKDSSQIKLSAKSK</sequence>
<dbReference type="EMBL" id="CP049916">
    <property type="protein sequence ID" value="QIO08751.1"/>
    <property type="molecule type" value="Genomic_DNA"/>
</dbReference>
<keyword evidence="4" id="KW-0804">Transcription</keyword>
<dbReference type="Pfam" id="PF13412">
    <property type="entry name" value="HTH_24"/>
    <property type="match status" value="1"/>
</dbReference>
<dbReference type="Proteomes" id="UP000501939">
    <property type="component" value="Chromosome"/>
</dbReference>
<dbReference type="InterPro" id="IPR019888">
    <property type="entry name" value="Tscrpt_reg_AsnC-like"/>
</dbReference>
<dbReference type="InterPro" id="IPR011991">
    <property type="entry name" value="ArsR-like_HTH"/>
</dbReference>
<dbReference type="InterPro" id="IPR019887">
    <property type="entry name" value="Tscrpt_reg_AsnC/Lrp_C"/>
</dbReference>
<proteinExistence type="predicted"/>
<dbReference type="KEGG" id="alj:G8D99_06765"/>
<dbReference type="InterPro" id="IPR000485">
    <property type="entry name" value="AsnC-type_HTH_dom"/>
</dbReference>
<dbReference type="PRINTS" id="PR00033">
    <property type="entry name" value="HTHASNC"/>
</dbReference>
<evidence type="ECO:0000256" key="5">
    <source>
        <dbReference type="ARBA" id="ARBA00039227"/>
    </source>
</evidence>
<evidence type="ECO:0000256" key="1">
    <source>
        <dbReference type="ARBA" id="ARBA00023015"/>
    </source>
</evidence>
<dbReference type="Gene3D" id="3.30.70.920">
    <property type="match status" value="1"/>
</dbReference>
<dbReference type="InterPro" id="IPR036390">
    <property type="entry name" value="WH_DNA-bd_sf"/>
</dbReference>
<dbReference type="GO" id="GO:0006355">
    <property type="term" value="P:regulation of DNA-templated transcription"/>
    <property type="evidence" value="ECO:0007669"/>
    <property type="project" value="UniProtKB-ARBA"/>
</dbReference>
<protein>
    <recommendedName>
        <fullName evidence="5">Leucine-responsive regulatory protein</fullName>
    </recommendedName>
</protein>
<dbReference type="InterPro" id="IPR036388">
    <property type="entry name" value="WH-like_DNA-bd_sf"/>
</dbReference>
<dbReference type="InterPro" id="IPR011008">
    <property type="entry name" value="Dimeric_a/b-barrel"/>
</dbReference>
<keyword evidence="8" id="KW-1185">Reference proteome</keyword>
<dbReference type="AlphaFoldDB" id="A0A6G8S3N7"/>
<dbReference type="RefSeq" id="WP_166323798.1">
    <property type="nucleotide sequence ID" value="NZ_CP049916.1"/>
</dbReference>
<evidence type="ECO:0000256" key="3">
    <source>
        <dbReference type="ARBA" id="ARBA00023159"/>
    </source>
</evidence>
<reference evidence="7 8" key="1">
    <citation type="submission" date="2020-03" db="EMBL/GenBank/DDBJ databases">
        <authorList>
            <person name="Zhu W."/>
        </authorList>
    </citation>
    <scope>NUCLEOTIDE SEQUENCE [LARGE SCALE GENOMIC DNA]</scope>
    <source>
        <strain evidence="7 8">185</strain>
    </source>
</reference>
<organism evidence="7 8">
    <name type="scientific">Acinetobacter lanii</name>
    <dbReference type="NCBI Taxonomy" id="2715163"/>
    <lineage>
        <taxon>Bacteria</taxon>
        <taxon>Pseudomonadati</taxon>
        <taxon>Pseudomonadota</taxon>
        <taxon>Gammaproteobacteria</taxon>
        <taxon>Moraxellales</taxon>
        <taxon>Moraxellaceae</taxon>
        <taxon>Acinetobacter</taxon>
    </lineage>
</organism>
<dbReference type="GO" id="GO:0043200">
    <property type="term" value="P:response to amino acid"/>
    <property type="evidence" value="ECO:0007669"/>
    <property type="project" value="TreeGrafter"/>
</dbReference>
<keyword evidence="3" id="KW-0010">Activator</keyword>
<dbReference type="Gene3D" id="1.10.10.10">
    <property type="entry name" value="Winged helix-like DNA-binding domain superfamily/Winged helix DNA-binding domain"/>
    <property type="match status" value="1"/>
</dbReference>
<feature type="domain" description="HTH asnC-type" evidence="6">
    <location>
        <begin position="8"/>
        <end position="69"/>
    </location>
</feature>
<dbReference type="Pfam" id="PF01037">
    <property type="entry name" value="AsnC_trans_reg"/>
    <property type="match status" value="1"/>
</dbReference>
<dbReference type="PANTHER" id="PTHR30154">
    <property type="entry name" value="LEUCINE-RESPONSIVE REGULATORY PROTEIN"/>
    <property type="match status" value="1"/>
</dbReference>
<dbReference type="PANTHER" id="PTHR30154:SF0">
    <property type="entry name" value="LEUCINE-RESPONSIVE REGULATORY PROTEIN"/>
    <property type="match status" value="1"/>
</dbReference>
<keyword evidence="1" id="KW-0805">Transcription regulation</keyword>
<evidence type="ECO:0000259" key="6">
    <source>
        <dbReference type="PROSITE" id="PS50956"/>
    </source>
</evidence>
<evidence type="ECO:0000313" key="8">
    <source>
        <dbReference type="Proteomes" id="UP000501939"/>
    </source>
</evidence>
<dbReference type="PROSITE" id="PS50956">
    <property type="entry name" value="HTH_ASNC_2"/>
    <property type="match status" value="1"/>
</dbReference>
<dbReference type="SMART" id="SM00344">
    <property type="entry name" value="HTH_ASNC"/>
    <property type="match status" value="1"/>
</dbReference>
<gene>
    <name evidence="7" type="ORF">G8D99_06765</name>
</gene>
<dbReference type="GO" id="GO:0043565">
    <property type="term" value="F:sequence-specific DNA binding"/>
    <property type="evidence" value="ECO:0007669"/>
    <property type="project" value="InterPro"/>
</dbReference>
<dbReference type="SUPFAM" id="SSF46785">
    <property type="entry name" value="Winged helix' DNA-binding domain"/>
    <property type="match status" value="1"/>
</dbReference>
<dbReference type="SUPFAM" id="SSF54909">
    <property type="entry name" value="Dimeric alpha+beta barrel"/>
    <property type="match status" value="1"/>
</dbReference>
<keyword evidence="2" id="KW-0238">DNA-binding</keyword>
<name>A0A6G8S3N7_9GAMM</name>
<evidence type="ECO:0000313" key="7">
    <source>
        <dbReference type="EMBL" id="QIO08751.1"/>
    </source>
</evidence>
<accession>A0A6G8S3N7</accession>
<dbReference type="CDD" id="cd00090">
    <property type="entry name" value="HTH_ARSR"/>
    <property type="match status" value="1"/>
</dbReference>